<dbReference type="InterPro" id="IPR039568">
    <property type="entry name" value="Peptidase_MA-like_dom"/>
</dbReference>
<sequence length="305" mass="33826">MKGQRVVWRLLSAVAAGALLLCGLAGWPRARAAVYRYYRHQGRVRTLGGLAGYRTAESGRFVLYYLPEDGDFAALILEQAEAVYERVVAEVGYPPAERVPLILYPDRTALRAAYGWGSEQSAVGVYWRGTVGLLSPRVWIAAGDPAELASEFRRLSPVAHELTHYLLDELTEGNYPRWFTEGLAQYVEELATGYVWPEAAAAPLDPPLYTLSELTRRFDDLPDRSLAYRQSHLLVAHIAEAHGRPGLTGLIALLAEGVPFDRAVETALGRSMASIYADWLDQAEGRSAQGRNVRLSERKGLLEER</sequence>
<dbReference type="Pfam" id="PF13485">
    <property type="entry name" value="Peptidase_MA_2"/>
    <property type="match status" value="1"/>
</dbReference>
<dbReference type="AlphaFoldDB" id="A0A953ICG7"/>
<comment type="caution">
    <text evidence="2">The sequence shown here is derived from an EMBL/GenBank/DDBJ whole genome shotgun (WGS) entry which is preliminary data.</text>
</comment>
<protein>
    <recommendedName>
        <fullName evidence="1">Peptidase MA-like domain-containing protein</fullName>
    </recommendedName>
</protein>
<dbReference type="EMBL" id="PIUK01000109">
    <property type="protein sequence ID" value="MBY6276789.1"/>
    <property type="molecule type" value="Genomic_DNA"/>
</dbReference>
<dbReference type="Proteomes" id="UP000732377">
    <property type="component" value="Unassembled WGS sequence"/>
</dbReference>
<accession>A0A953ICG7</accession>
<reference evidence="2" key="1">
    <citation type="submission" date="2017-11" db="EMBL/GenBank/DDBJ databases">
        <title>Three new genomes from thermophilic consortium.</title>
        <authorList>
            <person name="Quaggio R."/>
            <person name="Amgarten D."/>
            <person name="Setubal J.C."/>
        </authorList>
    </citation>
    <scope>NUCLEOTIDE SEQUENCE</scope>
    <source>
        <strain evidence="2">ZCTH01-B2</strain>
    </source>
</reference>
<name>A0A953ICG7_SYMTR</name>
<evidence type="ECO:0000313" key="3">
    <source>
        <dbReference type="Proteomes" id="UP000732377"/>
    </source>
</evidence>
<gene>
    <name evidence="2" type="ORF">CWE10_11375</name>
</gene>
<organism evidence="2 3">
    <name type="scientific">Symbiobacterium thermophilum</name>
    <dbReference type="NCBI Taxonomy" id="2734"/>
    <lineage>
        <taxon>Bacteria</taxon>
        <taxon>Bacillati</taxon>
        <taxon>Bacillota</taxon>
        <taxon>Clostridia</taxon>
        <taxon>Eubacteriales</taxon>
        <taxon>Symbiobacteriaceae</taxon>
        <taxon>Symbiobacterium</taxon>
    </lineage>
</organism>
<feature type="domain" description="Peptidase MA-like" evidence="1">
    <location>
        <begin position="127"/>
        <end position="279"/>
    </location>
</feature>
<dbReference type="SUPFAM" id="SSF55486">
    <property type="entry name" value="Metalloproteases ('zincins'), catalytic domain"/>
    <property type="match status" value="1"/>
</dbReference>
<proteinExistence type="predicted"/>
<dbReference type="RefSeq" id="WP_273379865.1">
    <property type="nucleotide sequence ID" value="NZ_PIUK01000109.1"/>
</dbReference>
<evidence type="ECO:0000259" key="1">
    <source>
        <dbReference type="Pfam" id="PF13485"/>
    </source>
</evidence>
<evidence type="ECO:0000313" key="2">
    <source>
        <dbReference type="EMBL" id="MBY6276789.1"/>
    </source>
</evidence>